<name>A0A2Z6R8P7_9GLOM</name>
<accession>A0A2Z6R8P7</accession>
<dbReference type="AlphaFoldDB" id="A0A2Z6R8P7"/>
<gene>
    <name evidence="1" type="ORF">RclHR1_00330044</name>
</gene>
<reference evidence="1 2" key="1">
    <citation type="submission" date="2017-11" db="EMBL/GenBank/DDBJ databases">
        <title>The genome of Rhizophagus clarus HR1 reveals common genetic basis of auxotrophy among arbuscular mycorrhizal fungi.</title>
        <authorList>
            <person name="Kobayashi Y."/>
        </authorList>
    </citation>
    <scope>NUCLEOTIDE SEQUENCE [LARGE SCALE GENOMIC DNA]</scope>
    <source>
        <strain evidence="1 2">HR1</strain>
    </source>
</reference>
<comment type="caution">
    <text evidence="1">The sequence shown here is derived from an EMBL/GenBank/DDBJ whole genome shotgun (WGS) entry which is preliminary data.</text>
</comment>
<organism evidence="1 2">
    <name type="scientific">Rhizophagus clarus</name>
    <dbReference type="NCBI Taxonomy" id="94130"/>
    <lineage>
        <taxon>Eukaryota</taxon>
        <taxon>Fungi</taxon>
        <taxon>Fungi incertae sedis</taxon>
        <taxon>Mucoromycota</taxon>
        <taxon>Glomeromycotina</taxon>
        <taxon>Glomeromycetes</taxon>
        <taxon>Glomerales</taxon>
        <taxon>Glomeraceae</taxon>
        <taxon>Rhizophagus</taxon>
    </lineage>
</organism>
<protein>
    <submittedName>
        <fullName evidence="1">Uncharacterized protein</fullName>
    </submittedName>
</protein>
<sequence>MIWSATYNVNIIKKRALIQNSQSRTTSCIDYNNRTCSLGIFLTEMRNCPKHSGGLIYFYARAVQCRSVL</sequence>
<dbReference type="Proteomes" id="UP000247702">
    <property type="component" value="Unassembled WGS sequence"/>
</dbReference>
<dbReference type="EMBL" id="BEXD01002557">
    <property type="protein sequence ID" value="GBB98717.1"/>
    <property type="molecule type" value="Genomic_DNA"/>
</dbReference>
<keyword evidence="2" id="KW-1185">Reference proteome</keyword>
<evidence type="ECO:0000313" key="2">
    <source>
        <dbReference type="Proteomes" id="UP000247702"/>
    </source>
</evidence>
<proteinExistence type="predicted"/>
<evidence type="ECO:0000313" key="1">
    <source>
        <dbReference type="EMBL" id="GBB98717.1"/>
    </source>
</evidence>